<reference evidence="1" key="1">
    <citation type="submission" date="2021-01" db="EMBL/GenBank/DDBJ databases">
        <title>Genome sequence of strain Noviherbaspirillum sp. DKR-6.</title>
        <authorList>
            <person name="Chaudhary D.K."/>
        </authorList>
    </citation>
    <scope>NUCLEOTIDE SEQUENCE</scope>
    <source>
        <strain evidence="1">DKR-6</strain>
    </source>
</reference>
<name>A0A934SZ58_9BURK</name>
<dbReference type="Proteomes" id="UP000622890">
    <property type="component" value="Unassembled WGS sequence"/>
</dbReference>
<evidence type="ECO:0000313" key="2">
    <source>
        <dbReference type="Proteomes" id="UP000622890"/>
    </source>
</evidence>
<comment type="caution">
    <text evidence="1">The sequence shown here is derived from an EMBL/GenBank/DDBJ whole genome shotgun (WGS) entry which is preliminary data.</text>
</comment>
<organism evidence="1 2">
    <name type="scientific">Noviherbaspirillum pedocola</name>
    <dbReference type="NCBI Taxonomy" id="2801341"/>
    <lineage>
        <taxon>Bacteria</taxon>
        <taxon>Pseudomonadati</taxon>
        <taxon>Pseudomonadota</taxon>
        <taxon>Betaproteobacteria</taxon>
        <taxon>Burkholderiales</taxon>
        <taxon>Oxalobacteraceae</taxon>
        <taxon>Noviherbaspirillum</taxon>
    </lineage>
</organism>
<dbReference type="AlphaFoldDB" id="A0A934SZ58"/>
<proteinExistence type="predicted"/>
<evidence type="ECO:0000313" key="1">
    <source>
        <dbReference type="EMBL" id="MBK4739215.1"/>
    </source>
</evidence>
<accession>A0A934SZ58</accession>
<gene>
    <name evidence="1" type="ORF">JJB74_31875</name>
</gene>
<sequence>MMQFLKVKNWEQFQHYGKRNPPWIKLHRALLDDYAFCALPDVAKGHLVLLWVLASQNNGMVPVDVPFLERKLSCAGIDLNLFIERGFLVRQGGGASA</sequence>
<dbReference type="RefSeq" id="WP_200598585.1">
    <property type="nucleotide sequence ID" value="NZ_JAEPBG010000043.1"/>
</dbReference>
<protein>
    <submittedName>
        <fullName evidence="1">Uncharacterized protein</fullName>
    </submittedName>
</protein>
<dbReference type="EMBL" id="JAEPBG010000043">
    <property type="protein sequence ID" value="MBK4739215.1"/>
    <property type="molecule type" value="Genomic_DNA"/>
</dbReference>
<keyword evidence="2" id="KW-1185">Reference proteome</keyword>